<dbReference type="OrthoDB" id="9813612at2"/>
<evidence type="ECO:0000256" key="4">
    <source>
        <dbReference type="ARBA" id="ARBA00022576"/>
    </source>
</evidence>
<dbReference type="InterPro" id="IPR015424">
    <property type="entry name" value="PyrdxlP-dep_Trfase"/>
</dbReference>
<dbReference type="NCBIfam" id="TIGR01549">
    <property type="entry name" value="HAD-SF-IA-v1"/>
    <property type="match status" value="1"/>
</dbReference>
<dbReference type="InterPro" id="IPR006439">
    <property type="entry name" value="HAD-SF_hydro_IA"/>
</dbReference>
<evidence type="ECO:0000256" key="1">
    <source>
        <dbReference type="ARBA" id="ARBA00001933"/>
    </source>
</evidence>
<dbReference type="SFLD" id="SFLDS00003">
    <property type="entry name" value="Haloacid_Dehalogenase"/>
    <property type="match status" value="1"/>
</dbReference>
<name>A0A2K9AHL5_9GAMM</name>
<dbReference type="AlphaFoldDB" id="A0A2K9AHL5"/>
<comment type="pathway">
    <text evidence="2">Amino-acid biosynthesis; L-histidine biosynthesis; L-histidine from 5-phospho-alpha-D-ribose 1-diphosphate: step 7/9.</text>
</comment>
<dbReference type="SFLD" id="SFLDG01129">
    <property type="entry name" value="C1.5:_HAD__Beta-PGM__Phosphata"/>
    <property type="match status" value="1"/>
</dbReference>
<dbReference type="Gene3D" id="3.40.640.10">
    <property type="entry name" value="Type I PLP-dependent aspartate aminotransferase-like (Major domain)"/>
    <property type="match status" value="1"/>
</dbReference>
<dbReference type="Pfam" id="PF00702">
    <property type="entry name" value="Hydrolase"/>
    <property type="match status" value="1"/>
</dbReference>
<accession>A0A2K9AHL5</accession>
<keyword evidence="6 8" id="KW-0663">Pyridoxal phosphate</keyword>
<dbReference type="InterPro" id="IPR001917">
    <property type="entry name" value="Aminotrans_II_pyridoxalP_BS"/>
</dbReference>
<organism evidence="10 11">
    <name type="scientific">Kangiella profundi</name>
    <dbReference type="NCBI Taxonomy" id="1561924"/>
    <lineage>
        <taxon>Bacteria</taxon>
        <taxon>Pseudomonadati</taxon>
        <taxon>Pseudomonadota</taxon>
        <taxon>Gammaproteobacteria</taxon>
        <taxon>Kangiellales</taxon>
        <taxon>Kangiellaceae</taxon>
        <taxon>Kangiella</taxon>
    </lineage>
</organism>
<evidence type="ECO:0000313" key="11">
    <source>
        <dbReference type="Proteomes" id="UP000232693"/>
    </source>
</evidence>
<evidence type="ECO:0000259" key="9">
    <source>
        <dbReference type="Pfam" id="PF00155"/>
    </source>
</evidence>
<dbReference type="SUPFAM" id="SSF56784">
    <property type="entry name" value="HAD-like"/>
    <property type="match status" value="1"/>
</dbReference>
<feature type="domain" description="Aminotransferase class I/classII large" evidence="9">
    <location>
        <begin position="32"/>
        <end position="304"/>
    </location>
</feature>
<keyword evidence="11" id="KW-1185">Reference proteome</keyword>
<dbReference type="Pfam" id="PF00155">
    <property type="entry name" value="Aminotran_1_2"/>
    <property type="match status" value="1"/>
</dbReference>
<dbReference type="GO" id="GO:0016787">
    <property type="term" value="F:hydrolase activity"/>
    <property type="evidence" value="ECO:0007669"/>
    <property type="project" value="UniProtKB-KW"/>
</dbReference>
<sequence>MNMQETRIEPLKLDFNERADRFPAWLDITKLSPQNYWRYPDQTDLKQQMSKQFGLLPEQIMVTNGGDEAIEIMFKVASLEQKELIIPMPAFSQYLSGIKVWNSKAQLIPAQDNQSIDLEASLRALTENSILVLTSPNNPTGETLALDVIRYACQKAREKGAEVFLDQAYIEFTGLAIESLSLLEEFDNLIVLRTLSKAYGLAGIRCGYLLGNESLIKRFTDRKMPFNVPQPTLEIARQAFSPEAQNDVADFSQQIAHNRDQLVQFLRQRGLNVLDSEANFILIIDAPDRLQLIKAACEQNNIQIKTDLVGLEFNKQDLQEKSAIRIAIPYELQPLRQALSLALQPELICFDMDGVLIDTSKSYDAAIKKTVEYFVGTQPAQQAIDTLRSRGGFNNDWVLTYELIKQNTNDVVPEYEEVVEQFQILYLGSDGDAGLNQLEEAMLNSELCTQIFVQNSKSIKTAVVTGRPRDEAEIGLRLLGIRNTFLVSDCDVIESKPAPEGINQCKAYYGATYCWMLGDTPDDIQAAKAAGALAIGVSTKENEQNLYQAGADLVVASVNELERLL</sequence>
<dbReference type="Proteomes" id="UP000232693">
    <property type="component" value="Chromosome"/>
</dbReference>
<dbReference type="InterPro" id="IPR015422">
    <property type="entry name" value="PyrdxlP-dep_Trfase_small"/>
</dbReference>
<evidence type="ECO:0000256" key="8">
    <source>
        <dbReference type="RuleBase" id="RU003693"/>
    </source>
</evidence>
<keyword evidence="4" id="KW-0032">Aminotransferase</keyword>
<gene>
    <name evidence="10" type="ORF">CW740_03925</name>
</gene>
<evidence type="ECO:0000256" key="2">
    <source>
        <dbReference type="ARBA" id="ARBA00005011"/>
    </source>
</evidence>
<dbReference type="InterPro" id="IPR036412">
    <property type="entry name" value="HAD-like_sf"/>
</dbReference>
<dbReference type="Gene3D" id="3.90.1150.10">
    <property type="entry name" value="Aspartate Aminotransferase, domain 1"/>
    <property type="match status" value="1"/>
</dbReference>
<dbReference type="PROSITE" id="PS00599">
    <property type="entry name" value="AA_TRANSFER_CLASS_2"/>
    <property type="match status" value="1"/>
</dbReference>
<evidence type="ECO:0000256" key="5">
    <source>
        <dbReference type="ARBA" id="ARBA00022679"/>
    </source>
</evidence>
<keyword evidence="10" id="KW-0378">Hydrolase</keyword>
<dbReference type="InterPro" id="IPR004839">
    <property type="entry name" value="Aminotransferase_I/II_large"/>
</dbReference>
<dbReference type="CDD" id="cd00609">
    <property type="entry name" value="AAT_like"/>
    <property type="match status" value="1"/>
</dbReference>
<dbReference type="PANTHER" id="PTHR42885">
    <property type="entry name" value="HISTIDINOL-PHOSPHATE AMINOTRANSFERASE-RELATED"/>
    <property type="match status" value="1"/>
</dbReference>
<dbReference type="EMBL" id="CP025120">
    <property type="protein sequence ID" value="AUD78444.1"/>
    <property type="molecule type" value="Genomic_DNA"/>
</dbReference>
<comment type="catalytic activity">
    <reaction evidence="7">
        <text>L-histidinol phosphate + 2-oxoglutarate = 3-(imidazol-4-yl)-2-oxopropyl phosphate + L-glutamate</text>
        <dbReference type="Rhea" id="RHEA:23744"/>
        <dbReference type="ChEBI" id="CHEBI:16810"/>
        <dbReference type="ChEBI" id="CHEBI:29985"/>
        <dbReference type="ChEBI" id="CHEBI:57766"/>
        <dbReference type="ChEBI" id="CHEBI:57980"/>
        <dbReference type="EC" id="2.6.1.9"/>
    </reaction>
</comment>
<evidence type="ECO:0000256" key="7">
    <source>
        <dbReference type="ARBA" id="ARBA00047481"/>
    </source>
</evidence>
<dbReference type="GO" id="GO:0004400">
    <property type="term" value="F:histidinol-phosphate transaminase activity"/>
    <property type="evidence" value="ECO:0007669"/>
    <property type="project" value="UniProtKB-EC"/>
</dbReference>
<comment type="similarity">
    <text evidence="8">Belongs to the class-II pyridoxal-phosphate-dependent aminotransferase family.</text>
</comment>
<evidence type="ECO:0000256" key="3">
    <source>
        <dbReference type="ARBA" id="ARBA00012748"/>
    </source>
</evidence>
<dbReference type="EC" id="2.6.1.9" evidence="3"/>
<evidence type="ECO:0000313" key="10">
    <source>
        <dbReference type="EMBL" id="AUD78444.1"/>
    </source>
</evidence>
<keyword evidence="5" id="KW-0808">Transferase</keyword>
<protein>
    <recommendedName>
        <fullName evidence="3">histidinol-phosphate transaminase</fullName>
        <ecNumber evidence="3">2.6.1.9</ecNumber>
    </recommendedName>
</protein>
<dbReference type="Gene3D" id="3.40.50.1000">
    <property type="entry name" value="HAD superfamily/HAD-like"/>
    <property type="match status" value="1"/>
</dbReference>
<dbReference type="PANTHER" id="PTHR42885:SF2">
    <property type="entry name" value="HISTIDINOL-PHOSPHATE AMINOTRANSFERASE"/>
    <property type="match status" value="1"/>
</dbReference>
<dbReference type="KEGG" id="kpd:CW740_03925"/>
<reference evidence="10 11" key="1">
    <citation type="submission" date="2017-12" db="EMBL/GenBank/DDBJ databases">
        <title>Kangiella profundi FT102 completed genome.</title>
        <authorList>
            <person name="Xu J."/>
            <person name="Wang J."/>
            <person name="Lu Y."/>
        </authorList>
    </citation>
    <scope>NUCLEOTIDE SEQUENCE [LARGE SCALE GENOMIC DNA]</scope>
    <source>
        <strain evidence="10 11">FT102</strain>
    </source>
</reference>
<dbReference type="GO" id="GO:0030170">
    <property type="term" value="F:pyridoxal phosphate binding"/>
    <property type="evidence" value="ECO:0007669"/>
    <property type="project" value="InterPro"/>
</dbReference>
<comment type="cofactor">
    <cofactor evidence="1 8">
        <name>pyridoxal 5'-phosphate</name>
        <dbReference type="ChEBI" id="CHEBI:597326"/>
    </cofactor>
</comment>
<proteinExistence type="inferred from homology"/>
<dbReference type="InterPro" id="IPR023214">
    <property type="entry name" value="HAD_sf"/>
</dbReference>
<evidence type="ECO:0000256" key="6">
    <source>
        <dbReference type="ARBA" id="ARBA00022898"/>
    </source>
</evidence>
<dbReference type="InterPro" id="IPR015421">
    <property type="entry name" value="PyrdxlP-dep_Trfase_major"/>
</dbReference>
<dbReference type="SUPFAM" id="SSF53383">
    <property type="entry name" value="PLP-dependent transferases"/>
    <property type="match status" value="1"/>
</dbReference>
<dbReference type="RefSeq" id="WP_106646315.1">
    <property type="nucleotide sequence ID" value="NZ_BMGO01000002.1"/>
</dbReference>